<dbReference type="EMBL" id="BJZI01000054">
    <property type="protein sequence ID" value="GEO67843.1"/>
    <property type="molecule type" value="Genomic_DNA"/>
</dbReference>
<keyword evidence="2" id="KW-1185">Reference proteome</keyword>
<proteinExistence type="predicted"/>
<comment type="caution">
    <text evidence="1">The sequence shown here is derived from an EMBL/GenBank/DDBJ whole genome shotgun (WGS) entry which is preliminary data.</text>
</comment>
<evidence type="ECO:0000313" key="2">
    <source>
        <dbReference type="Proteomes" id="UP000321691"/>
    </source>
</evidence>
<reference evidence="1 2" key="1">
    <citation type="submission" date="2019-07" db="EMBL/GenBank/DDBJ databases">
        <title>Whole genome shotgun sequence of Lactobacillus spicheri NBRC 107155.</title>
        <authorList>
            <person name="Hosoyama A."/>
            <person name="Uohara A."/>
            <person name="Ohji S."/>
            <person name="Ichikawa N."/>
        </authorList>
    </citation>
    <scope>NUCLEOTIDE SEQUENCE [LARGE SCALE GENOMIC DNA]</scope>
    <source>
        <strain evidence="1 2">NBRC 107155</strain>
    </source>
</reference>
<protein>
    <recommendedName>
        <fullName evidence="3">Transposase</fullName>
    </recommendedName>
</protein>
<dbReference type="Proteomes" id="UP000321691">
    <property type="component" value="Unassembled WGS sequence"/>
</dbReference>
<evidence type="ECO:0008006" key="3">
    <source>
        <dbReference type="Google" id="ProtNLM"/>
    </source>
</evidence>
<name>A0ABQ0WRU8_9LACO</name>
<evidence type="ECO:0000313" key="1">
    <source>
        <dbReference type="EMBL" id="GEO67843.1"/>
    </source>
</evidence>
<gene>
    <name evidence="1" type="ORF">LSP04_22620</name>
</gene>
<organism evidence="1 2">
    <name type="scientific">Levilactobacillus spicheri</name>
    <dbReference type="NCBI Taxonomy" id="216463"/>
    <lineage>
        <taxon>Bacteria</taxon>
        <taxon>Bacillati</taxon>
        <taxon>Bacillota</taxon>
        <taxon>Bacilli</taxon>
        <taxon>Lactobacillales</taxon>
        <taxon>Lactobacillaceae</taxon>
        <taxon>Levilactobacillus</taxon>
    </lineage>
</organism>
<accession>A0ABQ0WRU8</accession>
<sequence length="64" mass="6946">MGKTAFLSVKNVMMVRGMNQKSLPGQAKIGLERGGRGCEPVAQVSQTDLCLSRLKTADLDKFHP</sequence>